<sequence>MSLDIKDKSWFLFSKIIIKTSTMALSLLLVLIQGISLTVGLAVHVPPPAHNPVTTVGGGAVECNMPQSTFDYIAQNHRHYLGYKPYFEQGPMEDSDSETSEGKRILNKHLLRQGDSEEGLKISCLPDGAVNIKDNNYDCTIHPSHPLPKESWYDMAKGLIEITPFLARTVPPLMLYACVLPFESAYLRAKELVSSMKKPHEE</sequence>
<name>A0A5B0RGM9_PUCGR</name>
<gene>
    <name evidence="1" type="ORF">PGTUg99_001683</name>
    <name evidence="2" type="ORF">PGTUg99_006209</name>
</gene>
<dbReference type="EMBL" id="VDEP01000187">
    <property type="protein sequence ID" value="KAA1125051.1"/>
    <property type="molecule type" value="Genomic_DNA"/>
</dbReference>
<proteinExistence type="predicted"/>
<reference evidence="2 3" key="1">
    <citation type="submission" date="2019-05" db="EMBL/GenBank/DDBJ databases">
        <title>Emergence of the Ug99 lineage of the wheat stem rust pathogen through somatic hybridization.</title>
        <authorList>
            <person name="Li F."/>
            <person name="Upadhyaya N.M."/>
            <person name="Sperschneider J."/>
            <person name="Matny O."/>
            <person name="Nguyen-Phuc H."/>
            <person name="Mago R."/>
            <person name="Raley C."/>
            <person name="Miller M.E."/>
            <person name="Silverstein K.A.T."/>
            <person name="Henningsen E."/>
            <person name="Hirsch C.D."/>
            <person name="Visser B."/>
            <person name="Pretorius Z.A."/>
            <person name="Steffenson B.J."/>
            <person name="Schwessinger B."/>
            <person name="Dodds P.N."/>
            <person name="Figueroa M."/>
        </authorList>
    </citation>
    <scope>NUCLEOTIDE SEQUENCE [LARGE SCALE GENOMIC DNA]</scope>
    <source>
        <strain evidence="2 3">Ug99</strain>
    </source>
</reference>
<protein>
    <submittedName>
        <fullName evidence="2">Uncharacterized protein</fullName>
    </submittedName>
</protein>
<dbReference type="AlphaFoldDB" id="A0A5B0RGM9"/>
<dbReference type="Proteomes" id="UP000325313">
    <property type="component" value="Unassembled WGS sequence"/>
</dbReference>
<evidence type="ECO:0000313" key="1">
    <source>
        <dbReference type="EMBL" id="KAA1118320.1"/>
    </source>
</evidence>
<comment type="caution">
    <text evidence="2">The sequence shown here is derived from an EMBL/GenBank/DDBJ whole genome shotgun (WGS) entry which is preliminary data.</text>
</comment>
<organism evidence="2 3">
    <name type="scientific">Puccinia graminis f. sp. tritici</name>
    <dbReference type="NCBI Taxonomy" id="56615"/>
    <lineage>
        <taxon>Eukaryota</taxon>
        <taxon>Fungi</taxon>
        <taxon>Dikarya</taxon>
        <taxon>Basidiomycota</taxon>
        <taxon>Pucciniomycotina</taxon>
        <taxon>Pucciniomycetes</taxon>
        <taxon>Pucciniales</taxon>
        <taxon>Pucciniaceae</taxon>
        <taxon>Puccinia</taxon>
    </lineage>
</organism>
<dbReference type="EMBL" id="VDEP01000255">
    <property type="protein sequence ID" value="KAA1118320.1"/>
    <property type="molecule type" value="Genomic_DNA"/>
</dbReference>
<accession>A0A5B0RGM9</accession>
<evidence type="ECO:0000313" key="2">
    <source>
        <dbReference type="EMBL" id="KAA1125051.1"/>
    </source>
</evidence>
<evidence type="ECO:0000313" key="3">
    <source>
        <dbReference type="Proteomes" id="UP000325313"/>
    </source>
</evidence>